<comment type="caution">
    <text evidence="4">The sequence shown here is derived from an EMBL/GenBank/DDBJ whole genome shotgun (WGS) entry which is preliminary data.</text>
</comment>
<gene>
    <name evidence="4" type="ORF">JJB09_22765</name>
</gene>
<sequence length="504" mass="55747">MKSISIGDELARATGLHQHRRFEDAVAIYRRILEVEPTNRDVLVLLASGLRSLGNLDDAVALYDHIAAENPQRAEFWFNRANALSDIGRFDDAISSYNRSLEIDRDNASVLANLAIAEMKIGQAESATAHYRQALAIEPGHRIAAHNLGNILSEAGGSHEAAALFRQTIRNEPGLAEGHYNLGLVLLRLGDFANGFKEYEWRWDTADFFTRPNYRDIPVWNGESLKGRRLLVHAEQGLGDTIQFSRLLGLIRSLCDDVVFHIPANLERLLKTMPFDVQVASAHGAGDADYQIPLLSLPHRLKLTPGSIPQMSNHLQSDPQISDMWRQRLQLDGRAPTIGFVWRGNPNSPAERGRSLASAEEFVSFAELSGVRLIALQKLDADELETADTVSGWKVGGLSFTMEHPGPDMDNGRDAFIDTAAIMSSLDLIVSVCTAPLHLAGALGRPALGLLRPVPDWRWMMERSDTPWYPRMTLVRQLAGEGYRPAIARAAEIARTRLLTSSSS</sequence>
<dbReference type="PANTHER" id="PTHR44943">
    <property type="entry name" value="CELLULOSE SYNTHASE OPERON PROTEIN C"/>
    <property type="match status" value="1"/>
</dbReference>
<dbReference type="InterPro" id="IPR019734">
    <property type="entry name" value="TPR_rpt"/>
</dbReference>
<feature type="repeat" description="TPR" evidence="3">
    <location>
        <begin position="108"/>
        <end position="141"/>
    </location>
</feature>
<evidence type="ECO:0000313" key="5">
    <source>
        <dbReference type="Proteomes" id="UP000633219"/>
    </source>
</evidence>
<evidence type="ECO:0000256" key="2">
    <source>
        <dbReference type="ARBA" id="ARBA00022803"/>
    </source>
</evidence>
<dbReference type="Pfam" id="PF13432">
    <property type="entry name" value="TPR_16"/>
    <property type="match status" value="2"/>
</dbReference>
<dbReference type="EMBL" id="JAEQNC010000016">
    <property type="protein sequence ID" value="MBL0374840.1"/>
    <property type="molecule type" value="Genomic_DNA"/>
</dbReference>
<protein>
    <submittedName>
        <fullName evidence="4">Tetratricopeptide repeat protein</fullName>
    </submittedName>
</protein>
<dbReference type="SUPFAM" id="SSF53756">
    <property type="entry name" value="UDP-Glycosyltransferase/glycogen phosphorylase"/>
    <property type="match status" value="1"/>
</dbReference>
<dbReference type="InterPro" id="IPR011990">
    <property type="entry name" value="TPR-like_helical_dom_sf"/>
</dbReference>
<dbReference type="Gene3D" id="1.25.40.10">
    <property type="entry name" value="Tetratricopeptide repeat domain"/>
    <property type="match status" value="1"/>
</dbReference>
<evidence type="ECO:0000256" key="3">
    <source>
        <dbReference type="PROSITE-ProRule" id="PRU00339"/>
    </source>
</evidence>
<dbReference type="PANTHER" id="PTHR44943:SF8">
    <property type="entry name" value="TPR REPEAT-CONTAINING PROTEIN MJ0263"/>
    <property type="match status" value="1"/>
</dbReference>
<accession>A0A937CMX5</accession>
<feature type="repeat" description="TPR" evidence="3">
    <location>
        <begin position="74"/>
        <end position="107"/>
    </location>
</feature>
<reference evidence="4" key="1">
    <citation type="submission" date="2021-01" db="EMBL/GenBank/DDBJ databases">
        <title>Rhizobium sp. strain KVB221 16S ribosomal RNA gene Genome sequencing and assembly.</title>
        <authorList>
            <person name="Kang M."/>
        </authorList>
    </citation>
    <scope>NUCLEOTIDE SEQUENCE</scope>
    <source>
        <strain evidence="4">KVB221</strain>
    </source>
</reference>
<evidence type="ECO:0000256" key="1">
    <source>
        <dbReference type="ARBA" id="ARBA00022737"/>
    </source>
</evidence>
<dbReference type="AlphaFoldDB" id="A0A937CMX5"/>
<evidence type="ECO:0000313" key="4">
    <source>
        <dbReference type="EMBL" id="MBL0374840.1"/>
    </source>
</evidence>
<dbReference type="SUPFAM" id="SSF48452">
    <property type="entry name" value="TPR-like"/>
    <property type="match status" value="1"/>
</dbReference>
<proteinExistence type="predicted"/>
<dbReference type="PROSITE" id="PS50005">
    <property type="entry name" value="TPR"/>
    <property type="match status" value="2"/>
</dbReference>
<dbReference type="Gene3D" id="3.40.50.2000">
    <property type="entry name" value="Glycogen Phosphorylase B"/>
    <property type="match status" value="1"/>
</dbReference>
<dbReference type="RefSeq" id="WP_201663391.1">
    <property type="nucleotide sequence ID" value="NZ_JAEQNC010000016.1"/>
</dbReference>
<dbReference type="SMART" id="SM00028">
    <property type="entry name" value="TPR"/>
    <property type="match status" value="6"/>
</dbReference>
<dbReference type="InterPro" id="IPR051685">
    <property type="entry name" value="Ycf3/AcsC/BcsC/TPR_MFPF"/>
</dbReference>
<keyword evidence="5" id="KW-1185">Reference proteome</keyword>
<keyword evidence="2 3" id="KW-0802">TPR repeat</keyword>
<dbReference type="Proteomes" id="UP000633219">
    <property type="component" value="Unassembled WGS sequence"/>
</dbReference>
<keyword evidence="1" id="KW-0677">Repeat</keyword>
<organism evidence="4 5">
    <name type="scientific">Rhizobium setariae</name>
    <dbReference type="NCBI Taxonomy" id="2801340"/>
    <lineage>
        <taxon>Bacteria</taxon>
        <taxon>Pseudomonadati</taxon>
        <taxon>Pseudomonadota</taxon>
        <taxon>Alphaproteobacteria</taxon>
        <taxon>Hyphomicrobiales</taxon>
        <taxon>Rhizobiaceae</taxon>
        <taxon>Rhizobium/Agrobacterium group</taxon>
        <taxon>Rhizobium</taxon>
    </lineage>
</organism>
<name>A0A937CMX5_9HYPH</name>